<evidence type="ECO:0000259" key="2">
    <source>
        <dbReference type="Pfam" id="PF13360"/>
    </source>
</evidence>
<name>A0A937XF64_UNCW3</name>
<dbReference type="InterPro" id="IPR035986">
    <property type="entry name" value="PKD_dom_sf"/>
</dbReference>
<evidence type="ECO:0000256" key="1">
    <source>
        <dbReference type="SAM" id="SignalP"/>
    </source>
</evidence>
<dbReference type="Gene3D" id="2.60.40.10">
    <property type="entry name" value="Immunoglobulins"/>
    <property type="match status" value="1"/>
</dbReference>
<feature type="domain" description="Pyrrolo-quinoline quinone repeat" evidence="2">
    <location>
        <begin position="229"/>
        <end position="328"/>
    </location>
</feature>
<dbReference type="Proteomes" id="UP000779900">
    <property type="component" value="Unassembled WGS sequence"/>
</dbReference>
<dbReference type="SUPFAM" id="SSF49299">
    <property type="entry name" value="PKD domain"/>
    <property type="match status" value="1"/>
</dbReference>
<reference evidence="3" key="1">
    <citation type="submission" date="2019-03" db="EMBL/GenBank/DDBJ databases">
        <title>Lake Tanganyika Metagenome-Assembled Genomes (MAGs).</title>
        <authorList>
            <person name="Tran P."/>
        </authorList>
    </citation>
    <scope>NUCLEOTIDE SEQUENCE</scope>
    <source>
        <strain evidence="3">K_DeepCast_150m_m2_040</strain>
    </source>
</reference>
<protein>
    <submittedName>
        <fullName evidence="3">PQQ-like beta-propeller repeat protein</fullName>
    </submittedName>
</protein>
<dbReference type="InterPro" id="IPR011047">
    <property type="entry name" value="Quinoprotein_ADH-like_sf"/>
</dbReference>
<dbReference type="InterPro" id="IPR002372">
    <property type="entry name" value="PQQ_rpt_dom"/>
</dbReference>
<dbReference type="Gene3D" id="2.130.10.10">
    <property type="entry name" value="YVTN repeat-like/Quinoprotein amine dehydrogenase"/>
    <property type="match status" value="2"/>
</dbReference>
<dbReference type="Pfam" id="PF13360">
    <property type="entry name" value="PQQ_2"/>
    <property type="match status" value="2"/>
</dbReference>
<dbReference type="SUPFAM" id="SSF50998">
    <property type="entry name" value="Quinoprotein alcohol dehydrogenase-like"/>
    <property type="match status" value="2"/>
</dbReference>
<dbReference type="EMBL" id="VGIR01000014">
    <property type="protein sequence ID" value="MBM3330946.1"/>
    <property type="molecule type" value="Genomic_DNA"/>
</dbReference>
<dbReference type="InterPro" id="IPR018391">
    <property type="entry name" value="PQQ_b-propeller_rpt"/>
</dbReference>
<evidence type="ECO:0000313" key="4">
    <source>
        <dbReference type="Proteomes" id="UP000779900"/>
    </source>
</evidence>
<organism evidence="3 4">
    <name type="scientific">candidate division WOR-3 bacterium</name>
    <dbReference type="NCBI Taxonomy" id="2052148"/>
    <lineage>
        <taxon>Bacteria</taxon>
        <taxon>Bacteria division WOR-3</taxon>
    </lineage>
</organism>
<feature type="domain" description="Pyrrolo-quinoline quinone repeat" evidence="2">
    <location>
        <begin position="349"/>
        <end position="478"/>
    </location>
</feature>
<keyword evidence="1" id="KW-0732">Signal</keyword>
<dbReference type="SMART" id="SM00564">
    <property type="entry name" value="PQQ"/>
    <property type="match status" value="8"/>
</dbReference>
<comment type="caution">
    <text evidence="3">The sequence shown here is derived from an EMBL/GenBank/DDBJ whole genome shotgun (WGS) entry which is preliminary data.</text>
</comment>
<evidence type="ECO:0000313" key="3">
    <source>
        <dbReference type="EMBL" id="MBM3330946.1"/>
    </source>
</evidence>
<feature type="chain" id="PRO_5036913567" evidence="1">
    <location>
        <begin position="30"/>
        <end position="574"/>
    </location>
</feature>
<dbReference type="InterPro" id="IPR015943">
    <property type="entry name" value="WD40/YVTN_repeat-like_dom_sf"/>
</dbReference>
<proteinExistence type="predicted"/>
<dbReference type="AlphaFoldDB" id="A0A937XF64"/>
<dbReference type="InterPro" id="IPR013783">
    <property type="entry name" value="Ig-like_fold"/>
</dbReference>
<dbReference type="PROSITE" id="PS51257">
    <property type="entry name" value="PROKAR_LIPOPROTEIN"/>
    <property type="match status" value="1"/>
</dbReference>
<dbReference type="Gene3D" id="2.40.128.630">
    <property type="match status" value="1"/>
</dbReference>
<accession>A0A937XF64</accession>
<feature type="signal peptide" evidence="1">
    <location>
        <begin position="1"/>
        <end position="29"/>
    </location>
</feature>
<dbReference type="PANTHER" id="PTHR34512">
    <property type="entry name" value="CELL SURFACE PROTEIN"/>
    <property type="match status" value="1"/>
</dbReference>
<dbReference type="PANTHER" id="PTHR34512:SF30">
    <property type="entry name" value="OUTER MEMBRANE PROTEIN ASSEMBLY FACTOR BAMB"/>
    <property type="match status" value="1"/>
</dbReference>
<gene>
    <name evidence="3" type="ORF">FJY68_03730</name>
</gene>
<sequence length="574" mass="61116">MNRSSASSFLVPSAVLVLVAMFSCGKNHPADIPTVPVGRDSCFTDTTYTFTTIATDPDGDSVALRFDWGDSTLSTWSDLVADGESVAFTHAWSVPGTFGVRAQARDQGLRTSDWSAALSVQVMVDRPAPGVPTKPDGPAKGDQGIEYAFSTVAFHPESMNVAIRFAWGDGDTSDWSSFVAPGESVSMNHFWPVPDTYAVTAQAKDTGNATSSWSEPHFIRIWPPDTMGLWRYKLTAVEGGSFYSSPAFGPDGNIYVGSIDSALYSVDTSGALRWRYPTGSFIRSSPAIAPDGTIYIGSYDDVLYAINPDGTSRWSYSTGGSIHASPAIGADGTVYFSSLDHWFYSLSSAGDLGWRTLANKAARSSPAVAADSTIYVGSDDDNIYAVKPNGQVKWGHKTGSTVRSSPSFGADGTVYCGSDDGYLYALEPSGTLKWRFPTGGAIQGSAVVAADGTIYFGSDDSCLYALNPDGSSKWRYPTGGSVSASPAIASDGTIYFGSADYSVYALKPDGSARWQFETDGAIRSSPTIGSDGRVYFTSSDGYLYALKGRSPLANSPWPKFHRDLRNTGRAGTSR</sequence>